<dbReference type="InterPro" id="IPR016186">
    <property type="entry name" value="C-type_lectin-like/link_sf"/>
</dbReference>
<organism evidence="2 4">
    <name type="scientific">Dracunculus medinensis</name>
    <name type="common">Guinea worm</name>
    <dbReference type="NCBI Taxonomy" id="318479"/>
    <lineage>
        <taxon>Eukaryota</taxon>
        <taxon>Metazoa</taxon>
        <taxon>Ecdysozoa</taxon>
        <taxon>Nematoda</taxon>
        <taxon>Chromadorea</taxon>
        <taxon>Rhabditida</taxon>
        <taxon>Spirurina</taxon>
        <taxon>Dracunculoidea</taxon>
        <taxon>Dracunculidae</taxon>
        <taxon>Dracunculus</taxon>
    </lineage>
</organism>
<accession>A0A0N4UMI7</accession>
<dbReference type="Gene3D" id="3.10.100.10">
    <property type="entry name" value="Mannose-Binding Protein A, subunit A"/>
    <property type="match status" value="1"/>
</dbReference>
<proteinExistence type="predicted"/>
<reference evidence="1 3" key="2">
    <citation type="submission" date="2018-11" db="EMBL/GenBank/DDBJ databases">
        <authorList>
            <consortium name="Pathogen Informatics"/>
        </authorList>
    </citation>
    <scope>NUCLEOTIDE SEQUENCE [LARGE SCALE GENOMIC DNA]</scope>
</reference>
<dbReference type="Proteomes" id="UP000274756">
    <property type="component" value="Unassembled WGS sequence"/>
</dbReference>
<dbReference type="Proteomes" id="UP000038040">
    <property type="component" value="Unplaced"/>
</dbReference>
<dbReference type="STRING" id="318479.A0A0N4UMI7"/>
<sequence>MLYRYLLGSNTFWIGFHKYGSIYRCDEGTPVNFTYYRQSQPDNCCPLGAATCTLVNYIGYAGQWDDAGYNNVWRHRSNIVCKKPMHTI</sequence>
<dbReference type="OrthoDB" id="441660at2759"/>
<evidence type="ECO:0000313" key="2">
    <source>
        <dbReference type="Proteomes" id="UP000038040"/>
    </source>
</evidence>
<evidence type="ECO:0000313" key="4">
    <source>
        <dbReference type="WBParaSite" id="DME_0000906501-mRNA-1"/>
    </source>
</evidence>
<gene>
    <name evidence="1" type="ORF">DME_LOCUS10586</name>
</gene>
<dbReference type="InterPro" id="IPR016187">
    <property type="entry name" value="CTDL_fold"/>
</dbReference>
<evidence type="ECO:0000313" key="1">
    <source>
        <dbReference type="EMBL" id="VDN60613.1"/>
    </source>
</evidence>
<dbReference type="SUPFAM" id="SSF56436">
    <property type="entry name" value="C-type lectin-like"/>
    <property type="match status" value="1"/>
</dbReference>
<dbReference type="WBParaSite" id="DME_0000906501-mRNA-1">
    <property type="protein sequence ID" value="DME_0000906501-mRNA-1"/>
    <property type="gene ID" value="DME_0000906501"/>
</dbReference>
<reference evidence="4" key="1">
    <citation type="submission" date="2017-02" db="UniProtKB">
        <authorList>
            <consortium name="WormBaseParasite"/>
        </authorList>
    </citation>
    <scope>IDENTIFICATION</scope>
</reference>
<dbReference type="AlphaFoldDB" id="A0A0N4UMI7"/>
<keyword evidence="3" id="KW-1185">Reference proteome</keyword>
<protein>
    <submittedName>
        <fullName evidence="4">C-type lectin domain-containing protein</fullName>
    </submittedName>
</protein>
<name>A0A0N4UMI7_DRAME</name>
<evidence type="ECO:0000313" key="3">
    <source>
        <dbReference type="Proteomes" id="UP000274756"/>
    </source>
</evidence>
<dbReference type="EMBL" id="UYYG01001226">
    <property type="protein sequence ID" value="VDN60613.1"/>
    <property type="molecule type" value="Genomic_DNA"/>
</dbReference>